<dbReference type="EMBL" id="JBHSWE010000001">
    <property type="protein sequence ID" value="MFC6672476.1"/>
    <property type="molecule type" value="Genomic_DNA"/>
</dbReference>
<organism evidence="1 2">
    <name type="scientific">Marinobacterium aestuariivivens</name>
    <dbReference type="NCBI Taxonomy" id="1698799"/>
    <lineage>
        <taxon>Bacteria</taxon>
        <taxon>Pseudomonadati</taxon>
        <taxon>Pseudomonadota</taxon>
        <taxon>Gammaproteobacteria</taxon>
        <taxon>Oceanospirillales</taxon>
        <taxon>Oceanospirillaceae</taxon>
        <taxon>Marinobacterium</taxon>
    </lineage>
</organism>
<accession>A0ABW2A4L7</accession>
<dbReference type="Proteomes" id="UP001596422">
    <property type="component" value="Unassembled WGS sequence"/>
</dbReference>
<name>A0ABW2A4L7_9GAMM</name>
<evidence type="ECO:0000313" key="2">
    <source>
        <dbReference type="Proteomes" id="UP001596422"/>
    </source>
</evidence>
<sequence>MRTLKFYGFSNAPSSCEYGIGEIGDKVAILFYQKELAGTSITNMIEHLTIHILAEDLPGTSPENVRVFEHYNPELNPIYEWAEVRFSESGKIDEGKSILKKLVELVFPSGTPPKYYVDSPEWLKVSEQNVALLSNIN</sequence>
<dbReference type="RefSeq" id="WP_379910911.1">
    <property type="nucleotide sequence ID" value="NZ_JBHSWE010000001.1"/>
</dbReference>
<protein>
    <submittedName>
        <fullName evidence="1">Uncharacterized protein</fullName>
    </submittedName>
</protein>
<keyword evidence="2" id="KW-1185">Reference proteome</keyword>
<reference evidence="2" key="1">
    <citation type="journal article" date="2019" name="Int. J. Syst. Evol. Microbiol.">
        <title>The Global Catalogue of Microorganisms (GCM) 10K type strain sequencing project: providing services to taxonomists for standard genome sequencing and annotation.</title>
        <authorList>
            <consortium name="The Broad Institute Genomics Platform"/>
            <consortium name="The Broad Institute Genome Sequencing Center for Infectious Disease"/>
            <person name="Wu L."/>
            <person name="Ma J."/>
        </authorList>
    </citation>
    <scope>NUCLEOTIDE SEQUENCE [LARGE SCALE GENOMIC DNA]</scope>
    <source>
        <strain evidence="2">NBRC 111756</strain>
    </source>
</reference>
<evidence type="ECO:0000313" key="1">
    <source>
        <dbReference type="EMBL" id="MFC6672476.1"/>
    </source>
</evidence>
<gene>
    <name evidence="1" type="ORF">ACFQDL_22210</name>
</gene>
<proteinExistence type="predicted"/>
<comment type="caution">
    <text evidence="1">The sequence shown here is derived from an EMBL/GenBank/DDBJ whole genome shotgun (WGS) entry which is preliminary data.</text>
</comment>